<comment type="caution">
    <text evidence="1">The sequence shown here is derived from an EMBL/GenBank/DDBJ whole genome shotgun (WGS) entry which is preliminary data.</text>
</comment>
<evidence type="ECO:0000313" key="1">
    <source>
        <dbReference type="EMBL" id="KAK4643175.1"/>
    </source>
</evidence>
<dbReference type="EMBL" id="JAFFGZ010000006">
    <property type="protein sequence ID" value="KAK4643175.1"/>
    <property type="molecule type" value="Genomic_DNA"/>
</dbReference>
<evidence type="ECO:0000313" key="2">
    <source>
        <dbReference type="Proteomes" id="UP001322138"/>
    </source>
</evidence>
<protein>
    <submittedName>
        <fullName evidence="1">Uncharacterized protein</fullName>
    </submittedName>
</protein>
<gene>
    <name evidence="1" type="ORF">QC761_0065110</name>
</gene>
<reference evidence="1 2" key="1">
    <citation type="journal article" date="2023" name="bioRxiv">
        <title>High-quality genome assemblies of four members of thePodospora anserinaspecies complex.</title>
        <authorList>
            <person name="Ament-Velasquez S.L."/>
            <person name="Vogan A.A."/>
            <person name="Wallerman O."/>
            <person name="Hartmann F."/>
            <person name="Gautier V."/>
            <person name="Silar P."/>
            <person name="Giraud T."/>
            <person name="Johannesson H."/>
        </authorList>
    </citation>
    <scope>NUCLEOTIDE SEQUENCE [LARGE SCALE GENOMIC DNA]</scope>
    <source>
        <strain evidence="1 2">CBS 112042</strain>
    </source>
</reference>
<proteinExistence type="predicted"/>
<organism evidence="1 2">
    <name type="scientific">Podospora bellae-mahoneyi</name>
    <dbReference type="NCBI Taxonomy" id="2093777"/>
    <lineage>
        <taxon>Eukaryota</taxon>
        <taxon>Fungi</taxon>
        <taxon>Dikarya</taxon>
        <taxon>Ascomycota</taxon>
        <taxon>Pezizomycotina</taxon>
        <taxon>Sordariomycetes</taxon>
        <taxon>Sordariomycetidae</taxon>
        <taxon>Sordariales</taxon>
        <taxon>Podosporaceae</taxon>
        <taxon>Podospora</taxon>
    </lineage>
</organism>
<dbReference type="Proteomes" id="UP001322138">
    <property type="component" value="Unassembled WGS sequence"/>
</dbReference>
<sequence>MRVSFVGKSSTLESADDGAFWSFEGPKVKNDKKLVSLMKWSPAGEMIDHAGTRTQNLYQLDI</sequence>
<accession>A0ABR0FJM7</accession>
<name>A0ABR0FJM7_9PEZI</name>
<keyword evidence="2" id="KW-1185">Reference proteome</keyword>
<dbReference type="GeneID" id="87891870"/>
<dbReference type="RefSeq" id="XP_062732151.1">
    <property type="nucleotide sequence ID" value="XM_062872635.1"/>
</dbReference>